<dbReference type="PANTHER" id="PTHR31836">
    <property type="match status" value="1"/>
</dbReference>
<dbReference type="CDD" id="cd22191">
    <property type="entry name" value="DPBB_RlpA_EXP_N-like"/>
    <property type="match status" value="1"/>
</dbReference>
<dbReference type="RefSeq" id="XP_007406924.1">
    <property type="nucleotide sequence ID" value="XM_007406862.1"/>
</dbReference>
<evidence type="ECO:0000313" key="5">
    <source>
        <dbReference type="Proteomes" id="UP000001072"/>
    </source>
</evidence>
<name>F4RD66_MELLP</name>
<dbReference type="InterPro" id="IPR051477">
    <property type="entry name" value="Expansin_CellWall"/>
</dbReference>
<dbReference type="GeneID" id="18931752"/>
<evidence type="ECO:0000313" key="4">
    <source>
        <dbReference type="EMBL" id="EGG09870.1"/>
    </source>
</evidence>
<gene>
    <name evidence="4" type="ORF">MELLADRAFT_71191</name>
</gene>
<dbReference type="Gene3D" id="2.40.40.10">
    <property type="entry name" value="RlpA-like domain"/>
    <property type="match status" value="1"/>
</dbReference>
<dbReference type="VEuPathDB" id="FungiDB:MELLADRAFT_71191"/>
<keyword evidence="1 3" id="KW-0732">Signal</keyword>
<keyword evidence="5" id="KW-1185">Reference proteome</keyword>
<evidence type="ECO:0000256" key="2">
    <source>
        <dbReference type="SAM" id="MobiDB-lite"/>
    </source>
</evidence>
<dbReference type="EMBL" id="GL883096">
    <property type="protein sequence ID" value="EGG09870.1"/>
    <property type="molecule type" value="Genomic_DNA"/>
</dbReference>
<dbReference type="InParanoid" id="F4RD66"/>
<sequence>MLDFILSSLPISSLLFFSLFPTTINASHLQVANNNHHHRNTLNKRGDSYHGRATFYATGLGSCGDTNTDSDYIVALNQAQYDSSWCGKTITISYGGKSCQATVKDLCPGCPPGGLDMSPSLFKFFASEDVGVFYMSWSVGGGGGGGDGGDKPKDKPAPVYVPPPKVDPPKVEDKPDPPAKVDPPKVEEKPDPPKSDDKPDSKAGQTSSPVPVPVSPVNVPNSSPWNFSQSTSSTKTVNTGKVVSTSTTPISSSTVAMSKGYLPTVYGQVEVASAYDVGGNLEIVSQLIISFGSLTAASASHAIGQ</sequence>
<dbReference type="Proteomes" id="UP000001072">
    <property type="component" value="Unassembled WGS sequence"/>
</dbReference>
<dbReference type="InterPro" id="IPR036908">
    <property type="entry name" value="RlpA-like_sf"/>
</dbReference>
<dbReference type="PANTHER" id="PTHR31836:SF28">
    <property type="entry name" value="SRCR DOMAIN-CONTAINING PROTEIN-RELATED"/>
    <property type="match status" value="1"/>
</dbReference>
<feature type="signal peptide" evidence="3">
    <location>
        <begin position="1"/>
        <end position="26"/>
    </location>
</feature>
<protein>
    <submittedName>
        <fullName evidence="4">Non-catalytic module family EXPN</fullName>
    </submittedName>
</protein>
<feature type="compositionally biased region" description="Low complexity" evidence="2">
    <location>
        <begin position="215"/>
        <end position="224"/>
    </location>
</feature>
<reference evidence="5" key="1">
    <citation type="journal article" date="2011" name="Proc. Natl. Acad. Sci. U.S.A.">
        <title>Obligate biotrophy features unraveled by the genomic analysis of rust fungi.</title>
        <authorList>
            <person name="Duplessis S."/>
            <person name="Cuomo C.A."/>
            <person name="Lin Y.-C."/>
            <person name="Aerts A."/>
            <person name="Tisserant E."/>
            <person name="Veneault-Fourrey C."/>
            <person name="Joly D.L."/>
            <person name="Hacquard S."/>
            <person name="Amselem J."/>
            <person name="Cantarel B.L."/>
            <person name="Chiu R."/>
            <person name="Coutinho P.M."/>
            <person name="Feau N."/>
            <person name="Field M."/>
            <person name="Frey P."/>
            <person name="Gelhaye E."/>
            <person name="Goldberg J."/>
            <person name="Grabherr M.G."/>
            <person name="Kodira C.D."/>
            <person name="Kohler A."/>
            <person name="Kuees U."/>
            <person name="Lindquist E.A."/>
            <person name="Lucas S.M."/>
            <person name="Mago R."/>
            <person name="Mauceli E."/>
            <person name="Morin E."/>
            <person name="Murat C."/>
            <person name="Pangilinan J.L."/>
            <person name="Park R."/>
            <person name="Pearson M."/>
            <person name="Quesneville H."/>
            <person name="Rouhier N."/>
            <person name="Sakthikumar S."/>
            <person name="Salamov A.A."/>
            <person name="Schmutz J."/>
            <person name="Selles B."/>
            <person name="Shapiro H."/>
            <person name="Tanguay P."/>
            <person name="Tuskan G.A."/>
            <person name="Henrissat B."/>
            <person name="Van de Peer Y."/>
            <person name="Rouze P."/>
            <person name="Ellis J.G."/>
            <person name="Dodds P.N."/>
            <person name="Schein J.E."/>
            <person name="Zhong S."/>
            <person name="Hamelin R.C."/>
            <person name="Grigoriev I.V."/>
            <person name="Szabo L.J."/>
            <person name="Martin F."/>
        </authorList>
    </citation>
    <scope>NUCLEOTIDE SEQUENCE [LARGE SCALE GENOMIC DNA]</scope>
    <source>
        <strain evidence="5">98AG31 / pathotype 3-4-7</strain>
    </source>
</reference>
<dbReference type="KEGG" id="mlr:MELLADRAFT_71191"/>
<accession>F4RD66</accession>
<organism evidence="5">
    <name type="scientific">Melampsora larici-populina (strain 98AG31 / pathotype 3-4-7)</name>
    <name type="common">Poplar leaf rust fungus</name>
    <dbReference type="NCBI Taxonomy" id="747676"/>
    <lineage>
        <taxon>Eukaryota</taxon>
        <taxon>Fungi</taxon>
        <taxon>Dikarya</taxon>
        <taxon>Basidiomycota</taxon>
        <taxon>Pucciniomycotina</taxon>
        <taxon>Pucciniomycetes</taxon>
        <taxon>Pucciniales</taxon>
        <taxon>Melampsoraceae</taxon>
        <taxon>Melampsora</taxon>
    </lineage>
</organism>
<feature type="chain" id="PRO_5003317532" evidence="3">
    <location>
        <begin position="27"/>
        <end position="305"/>
    </location>
</feature>
<feature type="compositionally biased region" description="Basic and acidic residues" evidence="2">
    <location>
        <begin position="167"/>
        <end position="201"/>
    </location>
</feature>
<evidence type="ECO:0000256" key="1">
    <source>
        <dbReference type="ARBA" id="ARBA00022729"/>
    </source>
</evidence>
<evidence type="ECO:0000256" key="3">
    <source>
        <dbReference type="SAM" id="SignalP"/>
    </source>
</evidence>
<proteinExistence type="predicted"/>
<dbReference type="OrthoDB" id="623670at2759"/>
<dbReference type="AlphaFoldDB" id="F4RD66"/>
<feature type="region of interest" description="Disordered" evidence="2">
    <location>
        <begin position="143"/>
        <end position="233"/>
    </location>
</feature>
<dbReference type="eggNOG" id="ENOG502S6X4">
    <property type="taxonomic scope" value="Eukaryota"/>
</dbReference>
<dbReference type="SUPFAM" id="SSF50685">
    <property type="entry name" value="Barwin-like endoglucanases"/>
    <property type="match status" value="1"/>
</dbReference>
<dbReference type="HOGENOM" id="CLU_047639_0_0_1"/>